<dbReference type="STRING" id="1332080.ATN00_03055"/>
<dbReference type="InterPro" id="IPR011051">
    <property type="entry name" value="RmlC_Cupin_sf"/>
</dbReference>
<dbReference type="PANTHER" id="PTHR13903:SF8">
    <property type="entry name" value="PIRIN"/>
    <property type="match status" value="1"/>
</dbReference>
<dbReference type="Pfam" id="PF05726">
    <property type="entry name" value="Pirin_C"/>
    <property type="match status" value="1"/>
</dbReference>
<dbReference type="EMBL" id="CP013264">
    <property type="protein sequence ID" value="ALR19438.1"/>
    <property type="molecule type" value="Genomic_DNA"/>
</dbReference>
<dbReference type="GO" id="GO:0046872">
    <property type="term" value="F:metal ion binding"/>
    <property type="evidence" value="ECO:0007669"/>
    <property type="project" value="UniProtKB-KW"/>
</dbReference>
<feature type="domain" description="Pirin N-terminal" evidence="4">
    <location>
        <begin position="20"/>
        <end position="125"/>
    </location>
</feature>
<dbReference type="KEGG" id="sbd:ATN00_03055"/>
<comment type="cofactor">
    <cofactor evidence="2">
        <name>Fe cation</name>
        <dbReference type="ChEBI" id="CHEBI:24875"/>
    </cofactor>
    <text evidence="2">Binds 1 Fe cation per subunit.</text>
</comment>
<dbReference type="CDD" id="cd02909">
    <property type="entry name" value="cupin_pirin_N"/>
    <property type="match status" value="1"/>
</dbReference>
<dbReference type="Pfam" id="PF02678">
    <property type="entry name" value="Pirin"/>
    <property type="match status" value="1"/>
</dbReference>
<evidence type="ECO:0000259" key="4">
    <source>
        <dbReference type="Pfam" id="PF02678"/>
    </source>
</evidence>
<evidence type="ECO:0000256" key="1">
    <source>
        <dbReference type="ARBA" id="ARBA00008416"/>
    </source>
</evidence>
<dbReference type="SUPFAM" id="SSF51182">
    <property type="entry name" value="RmlC-like cupins"/>
    <property type="match status" value="1"/>
</dbReference>
<feature type="binding site" evidence="2">
    <location>
        <position position="59"/>
    </location>
    <ligand>
        <name>Fe cation</name>
        <dbReference type="ChEBI" id="CHEBI:24875"/>
    </ligand>
</feature>
<dbReference type="InterPro" id="IPR014710">
    <property type="entry name" value="RmlC-like_jellyroll"/>
</dbReference>
<reference evidence="6 7" key="1">
    <citation type="submission" date="2015-11" db="EMBL/GenBank/DDBJ databases">
        <title>A Two-component Flavoprotein Monooxygenase System MeaXY Responsible for para-Hydroxylation of 2-Methyl-6-ethylaniline and 2,6-Diethylaniline in Sphingobium baderi DE-13.</title>
        <authorList>
            <person name="Cheng M."/>
            <person name="Meng Q."/>
            <person name="Yang Y."/>
            <person name="Chu C."/>
            <person name="Yan X."/>
            <person name="He J."/>
            <person name="Li S."/>
        </authorList>
    </citation>
    <scope>NUCLEOTIDE SEQUENCE [LARGE SCALE GENOMIC DNA]</scope>
    <source>
        <strain evidence="6 7">DE-13</strain>
    </source>
</reference>
<organism evidence="6 7">
    <name type="scientific">Sphingobium baderi</name>
    <dbReference type="NCBI Taxonomy" id="1332080"/>
    <lineage>
        <taxon>Bacteria</taxon>
        <taxon>Pseudomonadati</taxon>
        <taxon>Pseudomonadota</taxon>
        <taxon>Alphaproteobacteria</taxon>
        <taxon>Sphingomonadales</taxon>
        <taxon>Sphingomonadaceae</taxon>
        <taxon>Sphingobium</taxon>
    </lineage>
</organism>
<keyword evidence="7" id="KW-1185">Reference proteome</keyword>
<dbReference type="OrthoDB" id="9780903at2"/>
<dbReference type="PIRSF" id="PIRSF006232">
    <property type="entry name" value="Pirin"/>
    <property type="match status" value="1"/>
</dbReference>
<feature type="binding site" evidence="2">
    <location>
        <position position="105"/>
    </location>
    <ligand>
        <name>Fe cation</name>
        <dbReference type="ChEBI" id="CHEBI:24875"/>
    </ligand>
</feature>
<accession>A0A0S3EVG4</accession>
<evidence type="ECO:0000313" key="6">
    <source>
        <dbReference type="EMBL" id="ALR19438.1"/>
    </source>
</evidence>
<comment type="similarity">
    <text evidence="1 3">Belongs to the pirin family.</text>
</comment>
<dbReference type="InterPro" id="IPR008778">
    <property type="entry name" value="Pirin_C_dom"/>
</dbReference>
<dbReference type="RefSeq" id="WP_062061990.1">
    <property type="nucleotide sequence ID" value="NZ_CP013264.1"/>
</dbReference>
<evidence type="ECO:0000313" key="7">
    <source>
        <dbReference type="Proteomes" id="UP000056968"/>
    </source>
</evidence>
<dbReference type="Proteomes" id="UP000056968">
    <property type="component" value="Chromosome"/>
</dbReference>
<evidence type="ECO:0000256" key="3">
    <source>
        <dbReference type="RuleBase" id="RU003457"/>
    </source>
</evidence>
<keyword evidence="2" id="KW-0408">Iron</keyword>
<name>A0A0S3EVG4_9SPHN</name>
<feature type="binding site" evidence="2">
    <location>
        <position position="103"/>
    </location>
    <ligand>
        <name>Fe cation</name>
        <dbReference type="ChEBI" id="CHEBI:24875"/>
    </ligand>
</feature>
<evidence type="ECO:0000256" key="2">
    <source>
        <dbReference type="PIRSR" id="PIRSR006232-1"/>
    </source>
</evidence>
<proteinExistence type="inferred from homology"/>
<feature type="binding site" evidence="2">
    <location>
        <position position="61"/>
    </location>
    <ligand>
        <name>Fe cation</name>
        <dbReference type="ChEBI" id="CHEBI:24875"/>
    </ligand>
</feature>
<dbReference type="AlphaFoldDB" id="A0A0S3EVG4"/>
<keyword evidence="2" id="KW-0479">Metal-binding</keyword>
<protein>
    <submittedName>
        <fullName evidence="6">Pirin</fullName>
    </submittedName>
</protein>
<dbReference type="Gene3D" id="2.60.120.10">
    <property type="entry name" value="Jelly Rolls"/>
    <property type="match status" value="2"/>
</dbReference>
<dbReference type="PANTHER" id="PTHR13903">
    <property type="entry name" value="PIRIN-RELATED"/>
    <property type="match status" value="1"/>
</dbReference>
<evidence type="ECO:0000259" key="5">
    <source>
        <dbReference type="Pfam" id="PF05726"/>
    </source>
</evidence>
<sequence>MREDLIIQTITPTSHNLGDFRVHRALPAKERTMVGPFIFFDQAGPAQIGPGQGVDVRPHPHINLATVTYMYEGAFLHRDSLGTEQLIEPGAVNLMTAGRGIVHSERSPDTDRARASKLSAIQTWLALPDRNEEMDPAFEHVAEDRLPLIDSGSARARVIMGTLWGQSAPVTTYADTIYADIQLSPGGSVPIDPSADERAIYVSGGDAALDGLLLQPQTLYVLRPGVSATLMSVDGGRVVLCGGEAFTSPRHVWWNFVSSTTDRLMQAREDWEAMRFPLIPGDDQEFIPIPQGRPKTVSYP</sequence>
<gene>
    <name evidence="6" type="ORF">ATN00_03055</name>
</gene>
<dbReference type="InterPro" id="IPR003829">
    <property type="entry name" value="Pirin_N_dom"/>
</dbReference>
<feature type="domain" description="Pirin C-terminal" evidence="5">
    <location>
        <begin position="178"/>
        <end position="276"/>
    </location>
</feature>
<dbReference type="InterPro" id="IPR012093">
    <property type="entry name" value="Pirin"/>
</dbReference>